<feature type="chain" id="PRO_5046378591" evidence="2">
    <location>
        <begin position="22"/>
        <end position="158"/>
    </location>
</feature>
<dbReference type="RefSeq" id="XP_052748147.1">
    <property type="nucleotide sequence ID" value="XM_052892187.1"/>
</dbReference>
<dbReference type="GeneID" id="128200070"/>
<dbReference type="Proteomes" id="UP001652740">
    <property type="component" value="Unplaced"/>
</dbReference>
<evidence type="ECO:0000313" key="4">
    <source>
        <dbReference type="RefSeq" id="XP_052748147.1"/>
    </source>
</evidence>
<evidence type="ECO:0000256" key="2">
    <source>
        <dbReference type="SAM" id="SignalP"/>
    </source>
</evidence>
<keyword evidence="2" id="KW-0732">Signal</keyword>
<name>A0ABM3M9M9_GALME</name>
<proteinExistence type="predicted"/>
<evidence type="ECO:0000256" key="1">
    <source>
        <dbReference type="SAM" id="MobiDB-lite"/>
    </source>
</evidence>
<gene>
    <name evidence="4" type="primary">LOC128200070</name>
</gene>
<organism evidence="3 4">
    <name type="scientific">Galleria mellonella</name>
    <name type="common">Greater wax moth</name>
    <dbReference type="NCBI Taxonomy" id="7137"/>
    <lineage>
        <taxon>Eukaryota</taxon>
        <taxon>Metazoa</taxon>
        <taxon>Ecdysozoa</taxon>
        <taxon>Arthropoda</taxon>
        <taxon>Hexapoda</taxon>
        <taxon>Insecta</taxon>
        <taxon>Pterygota</taxon>
        <taxon>Neoptera</taxon>
        <taxon>Endopterygota</taxon>
        <taxon>Lepidoptera</taxon>
        <taxon>Glossata</taxon>
        <taxon>Ditrysia</taxon>
        <taxon>Pyraloidea</taxon>
        <taxon>Pyralidae</taxon>
        <taxon>Galleriinae</taxon>
        <taxon>Galleria</taxon>
    </lineage>
</organism>
<feature type="compositionally biased region" description="Pro residues" evidence="1">
    <location>
        <begin position="88"/>
        <end position="122"/>
    </location>
</feature>
<accession>A0ABM3M9M9</accession>
<feature type="region of interest" description="Disordered" evidence="1">
    <location>
        <begin position="80"/>
        <end position="136"/>
    </location>
</feature>
<keyword evidence="3" id="KW-1185">Reference proteome</keyword>
<evidence type="ECO:0000313" key="3">
    <source>
        <dbReference type="Proteomes" id="UP001652740"/>
    </source>
</evidence>
<feature type="signal peptide" evidence="2">
    <location>
        <begin position="1"/>
        <end position="21"/>
    </location>
</feature>
<reference evidence="4" key="1">
    <citation type="submission" date="2025-08" db="UniProtKB">
        <authorList>
            <consortium name="RefSeq"/>
        </authorList>
    </citation>
    <scope>IDENTIFICATION</scope>
    <source>
        <tissue evidence="4">Whole larvae</tissue>
    </source>
</reference>
<protein>
    <submittedName>
        <fullName evidence="4">Uncharacterized protein LOC128200070</fullName>
    </submittedName>
</protein>
<sequence>MSCINALVLILLLIQPLLISSRPYNTFCSIPCPVTEPCQNPWNGYGKNDYYARSDYGRTDCCGSSPINLNIYAYGEDAEYKPNLPNASPSPPPSPPSPPPLPGPSKPPSPPPPPPPPSPSAPPSRRSGDDGRRSNLFTSLFSVPGAIADSLLSGEIKF</sequence>